<name>A0A0F9IPW6_9ZZZZ</name>
<protein>
    <submittedName>
        <fullName evidence="2">Uncharacterized protein</fullName>
    </submittedName>
</protein>
<proteinExistence type="predicted"/>
<sequence>METEKDLNNKTNTADTKQSTHKKLMSVTLDEVEILT</sequence>
<evidence type="ECO:0000256" key="1">
    <source>
        <dbReference type="SAM" id="MobiDB-lite"/>
    </source>
</evidence>
<evidence type="ECO:0000313" key="2">
    <source>
        <dbReference type="EMBL" id="KKM55865.1"/>
    </source>
</evidence>
<comment type="caution">
    <text evidence="2">The sequence shown here is derived from an EMBL/GenBank/DDBJ whole genome shotgun (WGS) entry which is preliminary data.</text>
</comment>
<feature type="non-terminal residue" evidence="2">
    <location>
        <position position="36"/>
    </location>
</feature>
<dbReference type="EMBL" id="LAZR01011878">
    <property type="protein sequence ID" value="KKM55865.1"/>
    <property type="molecule type" value="Genomic_DNA"/>
</dbReference>
<feature type="region of interest" description="Disordered" evidence="1">
    <location>
        <begin position="1"/>
        <end position="21"/>
    </location>
</feature>
<accession>A0A0F9IPW6</accession>
<gene>
    <name evidence="2" type="ORF">LCGC14_1552210</name>
</gene>
<reference evidence="2" key="1">
    <citation type="journal article" date="2015" name="Nature">
        <title>Complex archaea that bridge the gap between prokaryotes and eukaryotes.</title>
        <authorList>
            <person name="Spang A."/>
            <person name="Saw J.H."/>
            <person name="Jorgensen S.L."/>
            <person name="Zaremba-Niedzwiedzka K."/>
            <person name="Martijn J."/>
            <person name="Lind A.E."/>
            <person name="van Eijk R."/>
            <person name="Schleper C."/>
            <person name="Guy L."/>
            <person name="Ettema T.J."/>
        </authorList>
    </citation>
    <scope>NUCLEOTIDE SEQUENCE</scope>
</reference>
<dbReference type="AlphaFoldDB" id="A0A0F9IPW6"/>
<organism evidence="2">
    <name type="scientific">marine sediment metagenome</name>
    <dbReference type="NCBI Taxonomy" id="412755"/>
    <lineage>
        <taxon>unclassified sequences</taxon>
        <taxon>metagenomes</taxon>
        <taxon>ecological metagenomes</taxon>
    </lineage>
</organism>